<name>A0A0A3HX50_9BACL</name>
<dbReference type="InterPro" id="IPR040198">
    <property type="entry name" value="Fido_containing"/>
</dbReference>
<feature type="binding site" evidence="3">
    <location>
        <begin position="238"/>
        <end position="245"/>
    </location>
    <ligand>
        <name>ATP</name>
        <dbReference type="ChEBI" id="CHEBI:30616"/>
    </ligand>
</feature>
<dbReference type="GO" id="GO:0003677">
    <property type="term" value="F:DNA binding"/>
    <property type="evidence" value="ECO:0007669"/>
    <property type="project" value="UniProtKB-KW"/>
</dbReference>
<dbReference type="SUPFAM" id="SSF140931">
    <property type="entry name" value="Fic-like"/>
    <property type="match status" value="1"/>
</dbReference>
<keyword evidence="3" id="KW-0067">ATP-binding</keyword>
<keyword evidence="3" id="KW-0547">Nucleotide-binding</keyword>
<dbReference type="AlphaFoldDB" id="A0A0A3HX50"/>
<evidence type="ECO:0000259" key="4">
    <source>
        <dbReference type="PROSITE" id="PS51459"/>
    </source>
</evidence>
<gene>
    <name evidence="5" type="ORF">CD33_03555</name>
</gene>
<reference evidence="5 6" key="1">
    <citation type="submission" date="2014-02" db="EMBL/GenBank/DDBJ databases">
        <title>Draft genome sequence of Lysinibacillus sinduriensis JCM 15800.</title>
        <authorList>
            <person name="Zhang F."/>
            <person name="Wang G."/>
            <person name="Zhang L."/>
        </authorList>
    </citation>
    <scope>NUCLEOTIDE SEQUENCE [LARGE SCALE GENOMIC DNA]</scope>
    <source>
        <strain evidence="5 6">JCM 15800</strain>
    </source>
</reference>
<dbReference type="EMBL" id="JPVO01000040">
    <property type="protein sequence ID" value="KGR77196.1"/>
    <property type="molecule type" value="Genomic_DNA"/>
</dbReference>
<dbReference type="PANTHER" id="PTHR13504">
    <property type="entry name" value="FIDO DOMAIN-CONTAINING PROTEIN DDB_G0283145"/>
    <property type="match status" value="1"/>
</dbReference>
<evidence type="ECO:0000256" key="2">
    <source>
        <dbReference type="PIRSR" id="PIRSR640198-1"/>
    </source>
</evidence>
<proteinExistence type="predicted"/>
<dbReference type="CDD" id="cd00090">
    <property type="entry name" value="HTH_ARSR"/>
    <property type="match status" value="1"/>
</dbReference>
<feature type="binding site" evidence="3">
    <location>
        <position position="283"/>
    </location>
    <ligand>
        <name>ATP</name>
        <dbReference type="ChEBI" id="CHEBI:30616"/>
    </ligand>
</feature>
<dbReference type="Gene3D" id="1.10.3290.10">
    <property type="entry name" value="Fido-like domain"/>
    <property type="match status" value="1"/>
</dbReference>
<dbReference type="RefSeq" id="WP_036198251.1">
    <property type="nucleotide sequence ID" value="NZ_AVCY01000016.1"/>
</dbReference>
<feature type="active site" evidence="2">
    <location>
        <position position="234"/>
    </location>
</feature>
<keyword evidence="6" id="KW-1185">Reference proteome</keyword>
<organism evidence="5 6">
    <name type="scientific">Ureibacillus sinduriensis BLB-1 = JCM 15800</name>
    <dbReference type="NCBI Taxonomy" id="1384057"/>
    <lineage>
        <taxon>Bacteria</taxon>
        <taxon>Bacillati</taxon>
        <taxon>Bacillota</taxon>
        <taxon>Bacilli</taxon>
        <taxon>Bacillales</taxon>
        <taxon>Caryophanaceae</taxon>
        <taxon>Ureibacillus</taxon>
    </lineage>
</organism>
<dbReference type="eggNOG" id="COG3177">
    <property type="taxonomic scope" value="Bacteria"/>
</dbReference>
<accession>A0A0A3HX50</accession>
<evidence type="ECO:0000313" key="6">
    <source>
        <dbReference type="Proteomes" id="UP000030408"/>
    </source>
</evidence>
<evidence type="ECO:0000256" key="1">
    <source>
        <dbReference type="ARBA" id="ARBA00023125"/>
    </source>
</evidence>
<dbReference type="Proteomes" id="UP000030408">
    <property type="component" value="Unassembled WGS sequence"/>
</dbReference>
<sequence length="406" mass="47605">MDHLYKVFRKLDGANYEKEYVNRIQFPTTVNVNLKIKPMNNNNQYELYYLPSKKIHTLIANIYQNDNEIKSYIEKLPEVAKQKFILETIADELLNTNEIEGVRSTREEIVRSVKNIASQTPTKDRFSSMVHSYMKLSYDELTKLKDAPDVRKIYDLLLEEEINNEDLPDGEIFRAENCEVLRKSGTQKVIHKGVFPESKIIEKINELIVYLNNETDESLLIRVAITHYYFGYIHPFYDGNGRCSRFISSMYLKEEFSSLTAVSLSKGCNAQKNKYLEAFDVTNKVINRGELNFFIETFLEILKESQEDVIAQLKEKEYILDNFYELLINDKYFDGKQKYVLDIFFVLGQDTLFSSEKGLSVSDLSKIFKLSEQTIRKVLKDLEAHDKIDDYGKKPKLYFISDKYFE</sequence>
<dbReference type="Pfam" id="PF02661">
    <property type="entry name" value="Fic"/>
    <property type="match status" value="1"/>
</dbReference>
<dbReference type="STRING" id="1384057.CD33_03555"/>
<dbReference type="OrthoDB" id="9813719at2"/>
<dbReference type="PROSITE" id="PS51459">
    <property type="entry name" value="FIDO"/>
    <property type="match status" value="1"/>
</dbReference>
<evidence type="ECO:0000313" key="5">
    <source>
        <dbReference type="EMBL" id="KGR77196.1"/>
    </source>
</evidence>
<dbReference type="InterPro" id="IPR036597">
    <property type="entry name" value="Fido-like_dom_sf"/>
</dbReference>
<evidence type="ECO:0000256" key="3">
    <source>
        <dbReference type="PIRSR" id="PIRSR640198-2"/>
    </source>
</evidence>
<comment type="caution">
    <text evidence="5">The sequence shown here is derived from an EMBL/GenBank/DDBJ whole genome shotgun (WGS) entry which is preliminary data.</text>
</comment>
<dbReference type="GO" id="GO:0005524">
    <property type="term" value="F:ATP binding"/>
    <property type="evidence" value="ECO:0007669"/>
    <property type="project" value="UniProtKB-KW"/>
</dbReference>
<dbReference type="InterPro" id="IPR003812">
    <property type="entry name" value="Fido"/>
</dbReference>
<dbReference type="InterPro" id="IPR011991">
    <property type="entry name" value="ArsR-like_HTH"/>
</dbReference>
<protein>
    <recommendedName>
        <fullName evidence="4">Fido domain-containing protein</fullName>
    </recommendedName>
</protein>
<keyword evidence="1" id="KW-0238">DNA-binding</keyword>
<feature type="domain" description="Fido" evidence="4">
    <location>
        <begin position="145"/>
        <end position="297"/>
    </location>
</feature>
<dbReference type="PANTHER" id="PTHR13504:SF40">
    <property type="entry name" value="FIDO DOMAIN-CONTAINING PROTEIN"/>
    <property type="match status" value="1"/>
</dbReference>